<dbReference type="STRING" id="6313.A0A0K0DIM0"/>
<dbReference type="WBParaSite" id="ACAC_0001115801-mRNA-1">
    <property type="protein sequence ID" value="ACAC_0001115801-mRNA-1"/>
    <property type="gene ID" value="ACAC_0001115801"/>
</dbReference>
<keyword evidence="5" id="KW-1185">Reference proteome</keyword>
<dbReference type="PANTHER" id="PTHR47961:SF12">
    <property type="entry name" value="HELICASE POLQ-LIKE"/>
    <property type="match status" value="1"/>
</dbReference>
<keyword evidence="4" id="KW-0067">ATP-binding</keyword>
<evidence type="ECO:0000256" key="2">
    <source>
        <dbReference type="ARBA" id="ARBA00022801"/>
    </source>
</evidence>
<proteinExistence type="predicted"/>
<protein>
    <submittedName>
        <fullName evidence="6">SHQ1 domain-containing protein</fullName>
    </submittedName>
</protein>
<dbReference type="SUPFAM" id="SSF158702">
    <property type="entry name" value="Sec63 N-terminal domain-like"/>
    <property type="match status" value="1"/>
</dbReference>
<reference evidence="6" key="2">
    <citation type="submission" date="2017-02" db="UniProtKB">
        <authorList>
            <consortium name="WormBaseParasite"/>
        </authorList>
    </citation>
    <scope>IDENTIFICATION</scope>
</reference>
<keyword evidence="3" id="KW-0347">Helicase</keyword>
<reference evidence="5" key="1">
    <citation type="submission" date="2012-09" db="EMBL/GenBank/DDBJ databases">
        <authorList>
            <person name="Martin A.A."/>
        </authorList>
    </citation>
    <scope>NUCLEOTIDE SEQUENCE</scope>
</reference>
<organism evidence="5 6">
    <name type="scientific">Angiostrongylus cantonensis</name>
    <name type="common">Rat lungworm</name>
    <dbReference type="NCBI Taxonomy" id="6313"/>
    <lineage>
        <taxon>Eukaryota</taxon>
        <taxon>Metazoa</taxon>
        <taxon>Ecdysozoa</taxon>
        <taxon>Nematoda</taxon>
        <taxon>Chromadorea</taxon>
        <taxon>Rhabditida</taxon>
        <taxon>Rhabditina</taxon>
        <taxon>Rhabditomorpha</taxon>
        <taxon>Strongyloidea</taxon>
        <taxon>Metastrongylidae</taxon>
        <taxon>Angiostrongylus</taxon>
    </lineage>
</organism>
<dbReference type="GO" id="GO:0004386">
    <property type="term" value="F:helicase activity"/>
    <property type="evidence" value="ECO:0007669"/>
    <property type="project" value="UniProtKB-KW"/>
</dbReference>
<evidence type="ECO:0000313" key="5">
    <source>
        <dbReference type="Proteomes" id="UP000035642"/>
    </source>
</evidence>
<dbReference type="GO" id="GO:0016787">
    <property type="term" value="F:hydrolase activity"/>
    <property type="evidence" value="ECO:0007669"/>
    <property type="project" value="UniProtKB-KW"/>
</dbReference>
<dbReference type="InterPro" id="IPR050474">
    <property type="entry name" value="Hel308_SKI2-like"/>
</dbReference>
<keyword evidence="2" id="KW-0378">Hydrolase</keyword>
<evidence type="ECO:0000256" key="4">
    <source>
        <dbReference type="ARBA" id="ARBA00022840"/>
    </source>
</evidence>
<dbReference type="Proteomes" id="UP000035642">
    <property type="component" value="Unassembled WGS sequence"/>
</dbReference>
<dbReference type="GO" id="GO:0005524">
    <property type="term" value="F:ATP binding"/>
    <property type="evidence" value="ECO:0007669"/>
    <property type="project" value="UniProtKB-KW"/>
</dbReference>
<sequence>MATFIPLIGAFQIAYSLDSLCETLTHSFLHSQVGFVAVRKAITSAIEKLKNDGLLVDNDEGVLSSSQLGVATFAANLSPLEAQRLSVDLAATLNKGLVFSSHFHLLFTIVPYNAVCNVDWNLFHTLYIALPDGEKNLLSSYGIPESVILQYIIMRRTLEAGEPGMRLYIGLLLQEVWKQQPHNIIADRLVFFRLLNERCLASIVVGYKTRYTMLFHKLLQLRSLLRCWVVSSHSDLAAPISEFYRSKKIPSLWPLRLLLPELVQRLSDCLVVELIPLMAIEGVKRGRARQLCMAGYKNVAKAILRDQLDEKIEELDAMGIEFSEIEERVKS</sequence>
<keyword evidence="1" id="KW-0547">Nucleotide-binding</keyword>
<name>A0A0K0DIM0_ANGCA</name>
<dbReference type="AlphaFoldDB" id="A0A0K0DIM0"/>
<dbReference type="Gene3D" id="1.10.3380.20">
    <property type="match status" value="1"/>
</dbReference>
<evidence type="ECO:0000313" key="6">
    <source>
        <dbReference type="WBParaSite" id="ACAC_0001115801-mRNA-1"/>
    </source>
</evidence>
<accession>A0A0K0DIM0</accession>
<dbReference type="PANTHER" id="PTHR47961">
    <property type="entry name" value="DNA POLYMERASE THETA, PUTATIVE (AFU_ORTHOLOGUE AFUA_1G05260)-RELATED"/>
    <property type="match status" value="1"/>
</dbReference>
<evidence type="ECO:0000256" key="1">
    <source>
        <dbReference type="ARBA" id="ARBA00022741"/>
    </source>
</evidence>
<evidence type="ECO:0000256" key="3">
    <source>
        <dbReference type="ARBA" id="ARBA00022806"/>
    </source>
</evidence>